<evidence type="ECO:0000313" key="3">
    <source>
        <dbReference type="Proteomes" id="UP000290289"/>
    </source>
</evidence>
<dbReference type="Proteomes" id="UP000290289">
    <property type="component" value="Chromosome 16"/>
</dbReference>
<evidence type="ECO:0000313" key="2">
    <source>
        <dbReference type="EMBL" id="RXH70923.1"/>
    </source>
</evidence>
<dbReference type="EMBL" id="RDQH01000342">
    <property type="protein sequence ID" value="RXH70923.1"/>
    <property type="molecule type" value="Genomic_DNA"/>
</dbReference>
<proteinExistence type="predicted"/>
<dbReference type="InterPro" id="IPR056253">
    <property type="entry name" value="At2g29880-like_C"/>
</dbReference>
<protein>
    <recommendedName>
        <fullName evidence="1">At2g29880-like C-terminal domain-containing protein</fullName>
    </recommendedName>
</protein>
<dbReference type="Pfam" id="PF24769">
    <property type="entry name" value="At2g29880_C"/>
    <property type="match status" value="1"/>
</dbReference>
<sequence>MEKKEEEKINIVRDAIKETPNLDAPSHYKVVALVQKLGMKKEFLKMTPEERSEWKIQYRVNARMIDES</sequence>
<organism evidence="2 3">
    <name type="scientific">Malus domestica</name>
    <name type="common">Apple</name>
    <name type="synonym">Pyrus malus</name>
    <dbReference type="NCBI Taxonomy" id="3750"/>
    <lineage>
        <taxon>Eukaryota</taxon>
        <taxon>Viridiplantae</taxon>
        <taxon>Streptophyta</taxon>
        <taxon>Embryophyta</taxon>
        <taxon>Tracheophyta</taxon>
        <taxon>Spermatophyta</taxon>
        <taxon>Magnoliopsida</taxon>
        <taxon>eudicotyledons</taxon>
        <taxon>Gunneridae</taxon>
        <taxon>Pentapetalae</taxon>
        <taxon>rosids</taxon>
        <taxon>fabids</taxon>
        <taxon>Rosales</taxon>
        <taxon>Rosaceae</taxon>
        <taxon>Amygdaloideae</taxon>
        <taxon>Maleae</taxon>
        <taxon>Malus</taxon>
    </lineage>
</organism>
<gene>
    <name evidence="2" type="ORF">DVH24_015545</name>
</gene>
<name>A0A498HPX7_MALDO</name>
<accession>A0A498HPX7</accession>
<dbReference type="InterPro" id="IPR055314">
    <property type="entry name" value="At2g29880-like"/>
</dbReference>
<comment type="caution">
    <text evidence="2">The sequence shown here is derived from an EMBL/GenBank/DDBJ whole genome shotgun (WGS) entry which is preliminary data.</text>
</comment>
<dbReference type="AlphaFoldDB" id="A0A498HPX7"/>
<dbReference type="PANTHER" id="PTHR47864">
    <property type="entry name" value="TRANSMEMBRANE PROTEIN"/>
    <property type="match status" value="1"/>
</dbReference>
<evidence type="ECO:0000259" key="1">
    <source>
        <dbReference type="Pfam" id="PF24769"/>
    </source>
</evidence>
<reference evidence="2 3" key="1">
    <citation type="submission" date="2018-10" db="EMBL/GenBank/DDBJ databases">
        <title>A high-quality apple genome assembly.</title>
        <authorList>
            <person name="Hu J."/>
        </authorList>
    </citation>
    <scope>NUCLEOTIDE SEQUENCE [LARGE SCALE GENOMIC DNA]</scope>
    <source>
        <strain evidence="3">cv. HFTH1</strain>
        <tissue evidence="2">Young leaf</tissue>
    </source>
</reference>
<dbReference type="PANTHER" id="PTHR47864:SF2">
    <property type="entry name" value="MYB_SANT-LIKE DNA-BINDING DOMAIN PROTEIN"/>
    <property type="match status" value="1"/>
</dbReference>
<keyword evidence="3" id="KW-1185">Reference proteome</keyword>
<feature type="domain" description="At2g29880-like C-terminal" evidence="1">
    <location>
        <begin position="13"/>
        <end position="58"/>
    </location>
</feature>